<evidence type="ECO:0000313" key="2">
    <source>
        <dbReference type="EMBL" id="CAF4952496.1"/>
    </source>
</evidence>
<dbReference type="GO" id="GO:0005506">
    <property type="term" value="F:iron ion binding"/>
    <property type="evidence" value="ECO:0007669"/>
    <property type="project" value="InterPro"/>
</dbReference>
<dbReference type="GO" id="GO:0016491">
    <property type="term" value="F:oxidoreductase activity"/>
    <property type="evidence" value="ECO:0007669"/>
    <property type="project" value="InterPro"/>
</dbReference>
<dbReference type="InterPro" id="IPR016208">
    <property type="entry name" value="Ald_Oxase/xanthine_DH-like"/>
</dbReference>
<dbReference type="SUPFAM" id="SSF56003">
    <property type="entry name" value="Molybdenum cofactor-binding domain"/>
    <property type="match status" value="1"/>
</dbReference>
<dbReference type="PANTHER" id="PTHR45444:SF3">
    <property type="entry name" value="XANTHINE DEHYDROGENASE"/>
    <property type="match status" value="1"/>
</dbReference>
<name>A0A8S3CV22_9BILA</name>
<feature type="non-terminal residue" evidence="2">
    <location>
        <position position="1"/>
    </location>
</feature>
<feature type="domain" description="Aldehyde oxidase/xanthine dehydrogenase second molybdopterin binding" evidence="1">
    <location>
        <begin position="1"/>
        <end position="80"/>
    </location>
</feature>
<evidence type="ECO:0000259" key="1">
    <source>
        <dbReference type="Pfam" id="PF20256"/>
    </source>
</evidence>
<sequence>GSVSSDLNGMAVKHACEQLRERLNTLIIDNNAEIPWEDLVTQAYFSRLDLCAHGFHSTPNMFDYDLSQNRAQYNYFTQGA</sequence>
<gene>
    <name evidence="2" type="ORF">GIL414_LOCUS54403</name>
</gene>
<evidence type="ECO:0000313" key="3">
    <source>
        <dbReference type="Proteomes" id="UP000681720"/>
    </source>
</evidence>
<dbReference type="Pfam" id="PF20256">
    <property type="entry name" value="MoCoBD_2"/>
    <property type="match status" value="1"/>
</dbReference>
<protein>
    <recommendedName>
        <fullName evidence="1">Aldehyde oxidase/xanthine dehydrogenase second molybdopterin binding domain-containing protein</fullName>
    </recommendedName>
</protein>
<feature type="non-terminal residue" evidence="2">
    <location>
        <position position="80"/>
    </location>
</feature>
<organism evidence="2 3">
    <name type="scientific">Rotaria magnacalcarata</name>
    <dbReference type="NCBI Taxonomy" id="392030"/>
    <lineage>
        <taxon>Eukaryota</taxon>
        <taxon>Metazoa</taxon>
        <taxon>Spiralia</taxon>
        <taxon>Gnathifera</taxon>
        <taxon>Rotifera</taxon>
        <taxon>Eurotatoria</taxon>
        <taxon>Bdelloidea</taxon>
        <taxon>Philodinida</taxon>
        <taxon>Philodinidae</taxon>
        <taxon>Rotaria</taxon>
    </lineage>
</organism>
<dbReference type="EMBL" id="CAJOBJ010190739">
    <property type="protein sequence ID" value="CAF4952496.1"/>
    <property type="molecule type" value="Genomic_DNA"/>
</dbReference>
<reference evidence="2" key="1">
    <citation type="submission" date="2021-02" db="EMBL/GenBank/DDBJ databases">
        <authorList>
            <person name="Nowell W R."/>
        </authorList>
    </citation>
    <scope>NUCLEOTIDE SEQUENCE</scope>
</reference>
<dbReference type="InterPro" id="IPR037165">
    <property type="entry name" value="AldOxase/xan_DH_Mopterin-bd_sf"/>
</dbReference>
<accession>A0A8S3CV22</accession>
<dbReference type="PANTHER" id="PTHR45444">
    <property type="entry name" value="XANTHINE DEHYDROGENASE"/>
    <property type="match status" value="1"/>
</dbReference>
<proteinExistence type="predicted"/>
<dbReference type="Proteomes" id="UP000681720">
    <property type="component" value="Unassembled WGS sequence"/>
</dbReference>
<comment type="caution">
    <text evidence="2">The sequence shown here is derived from an EMBL/GenBank/DDBJ whole genome shotgun (WGS) entry which is preliminary data.</text>
</comment>
<dbReference type="Gene3D" id="3.30.365.10">
    <property type="entry name" value="Aldehyde oxidase/xanthine dehydrogenase, molybdopterin binding domain"/>
    <property type="match status" value="2"/>
</dbReference>
<dbReference type="InterPro" id="IPR046867">
    <property type="entry name" value="AldOxase/xan_DH_MoCoBD2"/>
</dbReference>
<dbReference type="AlphaFoldDB" id="A0A8S3CV22"/>